<evidence type="ECO:0000313" key="2">
    <source>
        <dbReference type="WBParaSite" id="jg25105.1"/>
    </source>
</evidence>
<protein>
    <submittedName>
        <fullName evidence="2">Nudix hydrolase domain-containing protein</fullName>
    </submittedName>
</protein>
<organism evidence="1 2">
    <name type="scientific">Ditylenchus dipsaci</name>
    <dbReference type="NCBI Taxonomy" id="166011"/>
    <lineage>
        <taxon>Eukaryota</taxon>
        <taxon>Metazoa</taxon>
        <taxon>Ecdysozoa</taxon>
        <taxon>Nematoda</taxon>
        <taxon>Chromadorea</taxon>
        <taxon>Rhabditida</taxon>
        <taxon>Tylenchina</taxon>
        <taxon>Tylenchomorpha</taxon>
        <taxon>Sphaerularioidea</taxon>
        <taxon>Anguinidae</taxon>
        <taxon>Anguininae</taxon>
        <taxon>Ditylenchus</taxon>
    </lineage>
</organism>
<evidence type="ECO:0000313" key="1">
    <source>
        <dbReference type="Proteomes" id="UP000887574"/>
    </source>
</evidence>
<sequence length="95" mass="10998">MLNFSYKVRGRCLIVSHHEKETPRKRTFGSLESVDDKRIKTTDMNSSVTKSDHLVDVSFGEIPQQSLYIQPMRMHFTRKIPEQNESVKTLLGYGP</sequence>
<proteinExistence type="predicted"/>
<dbReference type="WBParaSite" id="jg25105.1">
    <property type="protein sequence ID" value="jg25105.1"/>
    <property type="gene ID" value="jg25105"/>
</dbReference>
<accession>A0A915E0B8</accession>
<reference evidence="2" key="1">
    <citation type="submission" date="2022-11" db="UniProtKB">
        <authorList>
            <consortium name="WormBaseParasite"/>
        </authorList>
    </citation>
    <scope>IDENTIFICATION</scope>
</reference>
<keyword evidence="1" id="KW-1185">Reference proteome</keyword>
<dbReference type="Proteomes" id="UP000887574">
    <property type="component" value="Unplaced"/>
</dbReference>
<dbReference type="AlphaFoldDB" id="A0A915E0B8"/>
<name>A0A915E0B8_9BILA</name>